<name>A0A7Z0SD01_9GAMM</name>
<dbReference type="GO" id="GO:0006281">
    <property type="term" value="P:DNA repair"/>
    <property type="evidence" value="ECO:0007669"/>
    <property type="project" value="UniProtKB-KW"/>
</dbReference>
<dbReference type="NCBIfam" id="NF005932">
    <property type="entry name" value="PRK07956.1"/>
    <property type="match status" value="1"/>
</dbReference>
<keyword evidence="9 11" id="KW-0234">DNA repair</keyword>
<dbReference type="GO" id="GO:0006260">
    <property type="term" value="P:DNA replication"/>
    <property type="evidence" value="ECO:0007669"/>
    <property type="project" value="UniProtKB-KW"/>
</dbReference>
<evidence type="ECO:0000256" key="5">
    <source>
        <dbReference type="ARBA" id="ARBA00022763"/>
    </source>
</evidence>
<comment type="catalytic activity">
    <reaction evidence="10 11">
        <text>NAD(+) + (deoxyribonucleotide)n-3'-hydroxyl + 5'-phospho-(deoxyribonucleotide)m = (deoxyribonucleotide)n+m + AMP + beta-nicotinamide D-nucleotide.</text>
        <dbReference type="EC" id="6.5.1.2"/>
    </reaction>
</comment>
<dbReference type="InterPro" id="IPR012340">
    <property type="entry name" value="NA-bd_OB-fold"/>
</dbReference>
<dbReference type="SUPFAM" id="SSF56091">
    <property type="entry name" value="DNA ligase/mRNA capping enzyme, catalytic domain"/>
    <property type="match status" value="1"/>
</dbReference>
<dbReference type="Pfam" id="PF01653">
    <property type="entry name" value="DNA_ligase_aden"/>
    <property type="match status" value="1"/>
</dbReference>
<comment type="caution">
    <text evidence="13">The sequence shown here is derived from an EMBL/GenBank/DDBJ whole genome shotgun (WGS) entry which is preliminary data.</text>
</comment>
<protein>
    <recommendedName>
        <fullName evidence="11">DNA ligase</fullName>
        <ecNumber evidence="11">6.5.1.2</ecNumber>
    </recommendedName>
</protein>
<dbReference type="Gene3D" id="2.40.50.140">
    <property type="entry name" value="Nucleic acid-binding proteins"/>
    <property type="match status" value="1"/>
</dbReference>
<dbReference type="GO" id="GO:0003911">
    <property type="term" value="F:DNA ligase (NAD+) activity"/>
    <property type="evidence" value="ECO:0007669"/>
    <property type="project" value="UniProtKB-EC"/>
</dbReference>
<evidence type="ECO:0000256" key="3">
    <source>
        <dbReference type="ARBA" id="ARBA00022705"/>
    </source>
</evidence>
<keyword evidence="8 11" id="KW-0520">NAD</keyword>
<dbReference type="InterPro" id="IPR018239">
    <property type="entry name" value="DNA_ligase_AS"/>
</dbReference>
<keyword evidence="6" id="KW-0862">Zinc</keyword>
<evidence type="ECO:0000256" key="7">
    <source>
        <dbReference type="ARBA" id="ARBA00022842"/>
    </source>
</evidence>
<dbReference type="SMART" id="SM00532">
    <property type="entry name" value="LIGANc"/>
    <property type="match status" value="1"/>
</dbReference>
<organism evidence="13 14">
    <name type="scientific">Candidatus Methanofishera endochildressiae</name>
    <dbReference type="NCBI Taxonomy" id="2738884"/>
    <lineage>
        <taxon>Bacteria</taxon>
        <taxon>Pseudomonadati</taxon>
        <taxon>Pseudomonadota</taxon>
        <taxon>Gammaproteobacteria</taxon>
        <taxon>Candidatus Methanofishera</taxon>
    </lineage>
</organism>
<dbReference type="FunFam" id="1.10.287.610:FF:000002">
    <property type="entry name" value="DNA ligase"/>
    <property type="match status" value="1"/>
</dbReference>
<dbReference type="InterPro" id="IPR033136">
    <property type="entry name" value="DNA_ligase_CS"/>
</dbReference>
<feature type="domain" description="NAD-dependent DNA ligase N-terminal" evidence="12">
    <location>
        <begin position="4"/>
        <end position="373"/>
    </location>
</feature>
<dbReference type="InterPro" id="IPR013839">
    <property type="entry name" value="DNAligase_adenylation"/>
</dbReference>
<gene>
    <name evidence="13" type="primary">ligA</name>
    <name evidence="13" type="ORF">H0A75_05305</name>
</gene>
<dbReference type="Pfam" id="PF03120">
    <property type="entry name" value="OB_DNA_ligase"/>
    <property type="match status" value="1"/>
</dbReference>
<accession>A0A7Z0SD01</accession>
<proteinExistence type="predicted"/>
<evidence type="ECO:0000256" key="9">
    <source>
        <dbReference type="ARBA" id="ARBA00023204"/>
    </source>
</evidence>
<evidence type="ECO:0000256" key="2">
    <source>
        <dbReference type="ARBA" id="ARBA00022598"/>
    </source>
</evidence>
<keyword evidence="5 11" id="KW-0227">DNA damage</keyword>
<dbReference type="FunFam" id="3.30.470.30:FF:000001">
    <property type="entry name" value="DNA ligase"/>
    <property type="match status" value="1"/>
</dbReference>
<dbReference type="Gene3D" id="3.30.470.30">
    <property type="entry name" value="DNA ligase/mRNA capping enzyme"/>
    <property type="match status" value="1"/>
</dbReference>
<dbReference type="NCBIfam" id="TIGR00575">
    <property type="entry name" value="dnlj"/>
    <property type="match status" value="1"/>
</dbReference>
<sequence length="373" mass="41438">MTEPILKKITALRQQIQAHNYAYYTLDEPGITDAEYDRQIRSLLALEKQYPEYASPDSPTQSVGGPVLAAFSKVEHEMAMLSLDNVFSADELNEFIQRIYNRLKNTQELTFCVEPKLDGLAISLLYEHGKLVRAATRGDGSIGEDVTHNVKTIKNIPHTLQGDTIPMRLEVRGEVIMPIAAFHAFNHQALSNDSKGFVNPRNAAAGSLRQLDSNITAQRPLAFYSYGIGIIEAGKLADSQFHRLQQLKDWGLPLTDEVIRAKGAEGCIAAYTQLLEKRAQLDYEIDGIVYKIDDIALQEQLGFVARAPRWATAHKFPAQEEQTQLLDVEFQVGRTGAITPVAILEPVFVGGVTVSRASLHNADEIQRLQLKNG</sequence>
<feature type="non-terminal residue" evidence="13">
    <location>
        <position position="373"/>
    </location>
</feature>
<dbReference type="PROSITE" id="PS01055">
    <property type="entry name" value="DNA_LIGASE_N1"/>
    <property type="match status" value="1"/>
</dbReference>
<evidence type="ECO:0000256" key="11">
    <source>
        <dbReference type="RuleBase" id="RU000618"/>
    </source>
</evidence>
<dbReference type="PROSITE" id="PS01056">
    <property type="entry name" value="DNA_LIGASE_N2"/>
    <property type="match status" value="1"/>
</dbReference>
<dbReference type="EMBL" id="JACCHS010000081">
    <property type="protein sequence ID" value="NYT47093.1"/>
    <property type="molecule type" value="Genomic_DNA"/>
</dbReference>
<comment type="cofactor">
    <cofactor evidence="1">
        <name>Mg(2+)</name>
        <dbReference type="ChEBI" id="CHEBI:18420"/>
    </cofactor>
</comment>
<reference evidence="13 14" key="1">
    <citation type="submission" date="2020-05" db="EMBL/GenBank/DDBJ databases">
        <title>Horizontal transmission and recombination maintain forever young bacterial symbiont genomes.</title>
        <authorList>
            <person name="Russell S.L."/>
            <person name="Pepper-Tunick E."/>
            <person name="Svedberg J."/>
            <person name="Byrne A."/>
            <person name="Ruelas Castillo J."/>
            <person name="Vollmers C."/>
            <person name="Beinart R.A."/>
            <person name="Corbett-Detig R."/>
        </authorList>
    </citation>
    <scope>NUCLEOTIDE SEQUENCE [LARGE SCALE GENOMIC DNA]</scope>
    <source>
        <strain evidence="13">4727-3</strain>
    </source>
</reference>
<dbReference type="Proteomes" id="UP000537890">
    <property type="component" value="Unassembled WGS sequence"/>
</dbReference>
<evidence type="ECO:0000256" key="1">
    <source>
        <dbReference type="ARBA" id="ARBA00001946"/>
    </source>
</evidence>
<keyword evidence="4" id="KW-0479">Metal-binding</keyword>
<evidence type="ECO:0000313" key="14">
    <source>
        <dbReference type="Proteomes" id="UP000537890"/>
    </source>
</evidence>
<evidence type="ECO:0000259" key="12">
    <source>
        <dbReference type="SMART" id="SM00532"/>
    </source>
</evidence>
<dbReference type="SUPFAM" id="SSF50249">
    <property type="entry name" value="Nucleic acid-binding proteins"/>
    <property type="match status" value="1"/>
</dbReference>
<dbReference type="InterPro" id="IPR001679">
    <property type="entry name" value="DNA_ligase"/>
</dbReference>
<dbReference type="Pfam" id="PF22745">
    <property type="entry name" value="Nlig-Ia"/>
    <property type="match status" value="1"/>
</dbReference>
<dbReference type="AlphaFoldDB" id="A0A7Z0SD01"/>
<dbReference type="CDD" id="cd00114">
    <property type="entry name" value="LIGANc"/>
    <property type="match status" value="1"/>
</dbReference>
<evidence type="ECO:0000256" key="4">
    <source>
        <dbReference type="ARBA" id="ARBA00022723"/>
    </source>
</evidence>
<dbReference type="GO" id="GO:0005829">
    <property type="term" value="C:cytosol"/>
    <property type="evidence" value="ECO:0007669"/>
    <property type="project" value="TreeGrafter"/>
</dbReference>
<evidence type="ECO:0000256" key="10">
    <source>
        <dbReference type="ARBA" id="ARBA00034005"/>
    </source>
</evidence>
<dbReference type="EC" id="6.5.1.2" evidence="11"/>
<evidence type="ECO:0000256" key="6">
    <source>
        <dbReference type="ARBA" id="ARBA00022833"/>
    </source>
</evidence>
<dbReference type="InterPro" id="IPR013840">
    <property type="entry name" value="DNAligase_N"/>
</dbReference>
<dbReference type="Gene3D" id="1.10.287.610">
    <property type="entry name" value="Helix hairpin bin"/>
    <property type="match status" value="1"/>
</dbReference>
<dbReference type="GO" id="GO:0046872">
    <property type="term" value="F:metal ion binding"/>
    <property type="evidence" value="ECO:0007669"/>
    <property type="project" value="UniProtKB-KW"/>
</dbReference>
<dbReference type="InterPro" id="IPR004150">
    <property type="entry name" value="NAD_DNA_ligase_OB"/>
</dbReference>
<evidence type="ECO:0000256" key="8">
    <source>
        <dbReference type="ARBA" id="ARBA00023027"/>
    </source>
</evidence>
<keyword evidence="7" id="KW-0460">Magnesium</keyword>
<dbReference type="PANTHER" id="PTHR23389">
    <property type="entry name" value="CHROMOSOME TRANSMISSION FIDELITY FACTOR 18"/>
    <property type="match status" value="1"/>
</dbReference>
<dbReference type="PANTHER" id="PTHR23389:SF9">
    <property type="entry name" value="DNA LIGASE"/>
    <property type="match status" value="1"/>
</dbReference>
<keyword evidence="3 11" id="KW-0235">DNA replication</keyword>
<evidence type="ECO:0000313" key="13">
    <source>
        <dbReference type="EMBL" id="NYT47093.1"/>
    </source>
</evidence>
<keyword evidence="2 11" id="KW-0436">Ligase</keyword>